<evidence type="ECO:0000256" key="11">
    <source>
        <dbReference type="ARBA" id="ARBA00049515"/>
    </source>
</evidence>
<evidence type="ECO:0000256" key="6">
    <source>
        <dbReference type="ARBA" id="ARBA00022741"/>
    </source>
</evidence>
<dbReference type="Pfam" id="PF03129">
    <property type="entry name" value="HGTP_anticodon"/>
    <property type="match status" value="1"/>
</dbReference>
<accession>A0A2N5MA19</accession>
<dbReference type="GO" id="GO:0046872">
    <property type="term" value="F:metal ion binding"/>
    <property type="evidence" value="ECO:0007669"/>
    <property type="project" value="UniProtKB-KW"/>
</dbReference>
<comment type="similarity">
    <text evidence="1">Belongs to the class-II aminoacyl-tRNA synthetase family.</text>
</comment>
<keyword evidence="4 14" id="KW-0436">Ligase</keyword>
<dbReference type="EC" id="6.1.1.3" evidence="2 12"/>
<evidence type="ECO:0000256" key="10">
    <source>
        <dbReference type="ARBA" id="ARBA00023146"/>
    </source>
</evidence>
<dbReference type="FunFam" id="3.30.930.10:FF:000002">
    <property type="entry name" value="Threonine--tRNA ligase"/>
    <property type="match status" value="1"/>
</dbReference>
<dbReference type="EMBL" id="PGUY01000011">
    <property type="protein sequence ID" value="PLT31199.1"/>
    <property type="molecule type" value="Genomic_DNA"/>
</dbReference>
<evidence type="ECO:0000313" key="15">
    <source>
        <dbReference type="Proteomes" id="UP000234748"/>
    </source>
</evidence>
<keyword evidence="9" id="KW-0648">Protein biosynthesis</keyword>
<evidence type="ECO:0000256" key="4">
    <source>
        <dbReference type="ARBA" id="ARBA00022598"/>
    </source>
</evidence>
<evidence type="ECO:0000256" key="2">
    <source>
        <dbReference type="ARBA" id="ARBA00013163"/>
    </source>
</evidence>
<feature type="domain" description="Aminoacyl-transfer RNA synthetases class-II family profile" evidence="13">
    <location>
        <begin position="62"/>
        <end position="327"/>
    </location>
</feature>
<evidence type="ECO:0000256" key="5">
    <source>
        <dbReference type="ARBA" id="ARBA00022723"/>
    </source>
</evidence>
<evidence type="ECO:0000256" key="3">
    <source>
        <dbReference type="ARBA" id="ARBA00022490"/>
    </source>
</evidence>
<keyword evidence="6" id="KW-0547">Nucleotide-binding</keyword>
<dbReference type="PROSITE" id="PS50862">
    <property type="entry name" value="AA_TRNA_LIGASE_II"/>
    <property type="match status" value="1"/>
</dbReference>
<proteinExistence type="inferred from homology"/>
<evidence type="ECO:0000256" key="9">
    <source>
        <dbReference type="ARBA" id="ARBA00022917"/>
    </source>
</evidence>
<comment type="catalytic activity">
    <reaction evidence="11">
        <text>tRNA(Thr) + L-threonine + ATP = L-threonyl-tRNA(Thr) + AMP + diphosphate + H(+)</text>
        <dbReference type="Rhea" id="RHEA:24624"/>
        <dbReference type="Rhea" id="RHEA-COMP:9670"/>
        <dbReference type="Rhea" id="RHEA-COMP:9704"/>
        <dbReference type="ChEBI" id="CHEBI:15378"/>
        <dbReference type="ChEBI" id="CHEBI:30616"/>
        <dbReference type="ChEBI" id="CHEBI:33019"/>
        <dbReference type="ChEBI" id="CHEBI:57926"/>
        <dbReference type="ChEBI" id="CHEBI:78442"/>
        <dbReference type="ChEBI" id="CHEBI:78534"/>
        <dbReference type="ChEBI" id="CHEBI:456215"/>
        <dbReference type="EC" id="6.1.1.3"/>
    </reaction>
</comment>
<dbReference type="GO" id="GO:0006435">
    <property type="term" value="P:threonyl-tRNA aminoacylation"/>
    <property type="evidence" value="ECO:0007669"/>
    <property type="project" value="UniProtKB-UniRule"/>
</dbReference>
<dbReference type="InterPro" id="IPR006195">
    <property type="entry name" value="aa-tRNA-synth_II"/>
</dbReference>
<dbReference type="InterPro" id="IPR045864">
    <property type="entry name" value="aa-tRNA-synth_II/BPL/LPL"/>
</dbReference>
<dbReference type="FunFam" id="3.40.50.800:FF:000001">
    <property type="entry name" value="Threonine--tRNA ligase"/>
    <property type="match status" value="1"/>
</dbReference>
<dbReference type="GO" id="GO:0140096">
    <property type="term" value="F:catalytic activity, acting on a protein"/>
    <property type="evidence" value="ECO:0007669"/>
    <property type="project" value="UniProtKB-ARBA"/>
</dbReference>
<keyword evidence="3" id="KW-0963">Cytoplasm</keyword>
<dbReference type="SUPFAM" id="SSF52954">
    <property type="entry name" value="Class II aaRS ABD-related"/>
    <property type="match status" value="1"/>
</dbReference>
<evidence type="ECO:0000259" key="13">
    <source>
        <dbReference type="PROSITE" id="PS50862"/>
    </source>
</evidence>
<keyword evidence="5" id="KW-0479">Metal-binding</keyword>
<reference evidence="14 15" key="1">
    <citation type="submission" date="2017-11" db="EMBL/GenBank/DDBJ databases">
        <title>Comparitive Functional Genomics of Dry Heat Resistant strains isolated from the Viking Spacecraft.</title>
        <authorList>
            <person name="Seuylemezian A."/>
            <person name="Cooper K."/>
            <person name="Vaishampayan P."/>
        </authorList>
    </citation>
    <scope>NUCLEOTIDE SEQUENCE [LARGE SCALE GENOMIC DNA]</scope>
    <source>
        <strain evidence="14 15">V1-29</strain>
    </source>
</reference>
<dbReference type="AlphaFoldDB" id="A0A2N5MA19"/>
<organism evidence="14 15">
    <name type="scientific">Peribacillus deserti</name>
    <dbReference type="NCBI Taxonomy" id="673318"/>
    <lineage>
        <taxon>Bacteria</taxon>
        <taxon>Bacillati</taxon>
        <taxon>Bacillota</taxon>
        <taxon>Bacilli</taxon>
        <taxon>Bacillales</taxon>
        <taxon>Bacillaceae</taxon>
        <taxon>Peribacillus</taxon>
    </lineage>
</organism>
<dbReference type="GO" id="GO:0016740">
    <property type="term" value="F:transferase activity"/>
    <property type="evidence" value="ECO:0007669"/>
    <property type="project" value="UniProtKB-ARBA"/>
</dbReference>
<name>A0A2N5MA19_9BACI</name>
<evidence type="ECO:0000256" key="8">
    <source>
        <dbReference type="ARBA" id="ARBA00022840"/>
    </source>
</evidence>
<dbReference type="CDD" id="cd00860">
    <property type="entry name" value="ThrRS_anticodon"/>
    <property type="match status" value="1"/>
</dbReference>
<keyword evidence="15" id="KW-1185">Reference proteome</keyword>
<dbReference type="Pfam" id="PF00587">
    <property type="entry name" value="tRNA-synt_2b"/>
    <property type="match status" value="1"/>
</dbReference>
<dbReference type="InterPro" id="IPR002320">
    <property type="entry name" value="Thr-tRNA-ligase_IIa"/>
</dbReference>
<keyword evidence="10" id="KW-0030">Aminoacyl-tRNA synthetase</keyword>
<evidence type="ECO:0000313" key="14">
    <source>
        <dbReference type="EMBL" id="PLT31199.1"/>
    </source>
</evidence>
<dbReference type="GO" id="GO:0005524">
    <property type="term" value="F:ATP binding"/>
    <property type="evidence" value="ECO:0007669"/>
    <property type="project" value="UniProtKB-KW"/>
</dbReference>
<dbReference type="PANTHER" id="PTHR11451:SF44">
    <property type="entry name" value="THREONINE--TRNA LIGASE, CHLOROPLASTIC_MITOCHONDRIAL 2"/>
    <property type="match status" value="1"/>
</dbReference>
<evidence type="ECO:0000256" key="7">
    <source>
        <dbReference type="ARBA" id="ARBA00022833"/>
    </source>
</evidence>
<dbReference type="NCBIfam" id="TIGR00418">
    <property type="entry name" value="thrS"/>
    <property type="match status" value="1"/>
</dbReference>
<gene>
    <name evidence="14" type="primary">thrS</name>
    <name evidence="14" type="ORF">CUU66_03905</name>
</gene>
<evidence type="ECO:0000256" key="12">
    <source>
        <dbReference type="NCBIfam" id="TIGR00418"/>
    </source>
</evidence>
<dbReference type="InterPro" id="IPR047246">
    <property type="entry name" value="ThrRS_anticodon"/>
</dbReference>
<dbReference type="InterPro" id="IPR036621">
    <property type="entry name" value="Anticodon-bd_dom_sf"/>
</dbReference>
<evidence type="ECO:0000256" key="1">
    <source>
        <dbReference type="ARBA" id="ARBA00008226"/>
    </source>
</evidence>
<dbReference type="Gene3D" id="3.30.930.10">
    <property type="entry name" value="Bira Bifunctional Protein, Domain 2"/>
    <property type="match status" value="1"/>
</dbReference>
<dbReference type="GO" id="GO:0004829">
    <property type="term" value="F:threonine-tRNA ligase activity"/>
    <property type="evidence" value="ECO:0007669"/>
    <property type="project" value="UniProtKB-UniRule"/>
</dbReference>
<protein>
    <recommendedName>
        <fullName evidence="2 12">Threonine--tRNA ligase</fullName>
        <ecNumber evidence="2 12">6.1.1.3</ecNumber>
    </recommendedName>
</protein>
<sequence>MGAFFYIQKSLSRLRNTKNKLLQEVNMMKLNQAEVQNHRKLGQDLELFTSMEEAPGMPFFLPKGMALRNELEGFWKKKHQSAGYQEIKTPIMMKQSLWEQSGHWDHYHENMYFSNVDEQNYAIKPMSCPGAVLIFNSKRRSYRELPVRYAELGLVHRHELSGSLNGLLRVRSFTQDDAHLFVREDQIKTEIGGILDLIHDIYSKFGFSYKVELSTRPEDFMGSPEMWDKAEASLESVLEAKGLDYQINHGDGAFYGPKIDFHILDSLGRSWQCGTVQLDFQMPQKFGCAYIGEDNKPHMPVMIHRAIYGSIERFMAILIEHYAGEFPLWVAPVQAKIIPISDIHADYAAEVKQQLAAAGLRVESDQRMEKMGLKVREAEMQKIPYLIVIGDQEVQNQTVSIRKRKEKKSNVQKLDEVLKQLKLEIESI</sequence>
<keyword evidence="8" id="KW-0067">ATP-binding</keyword>
<dbReference type="InterPro" id="IPR002314">
    <property type="entry name" value="aa-tRNA-synt_IIb"/>
</dbReference>
<dbReference type="PANTHER" id="PTHR11451">
    <property type="entry name" value="THREONINE-TRNA LIGASE"/>
    <property type="match status" value="1"/>
</dbReference>
<dbReference type="CDD" id="cd00771">
    <property type="entry name" value="ThrRS_core"/>
    <property type="match status" value="1"/>
</dbReference>
<dbReference type="InterPro" id="IPR033728">
    <property type="entry name" value="ThrRS_core"/>
</dbReference>
<keyword evidence="7" id="KW-0862">Zinc</keyword>
<dbReference type="Gene3D" id="3.40.50.800">
    <property type="entry name" value="Anticodon-binding domain"/>
    <property type="match status" value="1"/>
</dbReference>
<dbReference type="InterPro" id="IPR004154">
    <property type="entry name" value="Anticodon-bd"/>
</dbReference>
<comment type="caution">
    <text evidence="14">The sequence shown here is derived from an EMBL/GenBank/DDBJ whole genome shotgun (WGS) entry which is preliminary data.</text>
</comment>
<dbReference type="PRINTS" id="PR01047">
    <property type="entry name" value="TRNASYNTHTHR"/>
</dbReference>
<dbReference type="OrthoDB" id="9802304at2"/>
<dbReference type="SUPFAM" id="SSF55681">
    <property type="entry name" value="Class II aaRS and biotin synthetases"/>
    <property type="match status" value="1"/>
</dbReference>
<dbReference type="Proteomes" id="UP000234748">
    <property type="component" value="Unassembled WGS sequence"/>
</dbReference>
<dbReference type="GO" id="GO:0005737">
    <property type="term" value="C:cytoplasm"/>
    <property type="evidence" value="ECO:0007669"/>
    <property type="project" value="UniProtKB-UniRule"/>
</dbReference>